<sequence length="603" mass="67744">MKSIYRSLCMGWGILAILLCSTQFKATAQTTDPSTSSKRLTLRQWRKQALNAQTSSTYITVGDSLTACDTITYIPVLGKSPWRLAIPFGPGIAYCGTWNGTFNDHRDRSLFNGFGLNVSVGADYFFRPENRFKFGLGVEGGWQTFFVRGAYKNYLYAQADAQGVARENVDLRKRASEDMFLLVGPVISYDLTKKPQSSFLEAAVKAGIFRTQSAMIGAINTQNNQLISMVSPTDKLLHPGVKGHIGAFFPFGNNWYGGAQISGFYTQVNYFTQDNAAHIWEFKRKHGGWALQLALRKSFNRTTLVQVAPAECPTCVAPTITGVTLGDQTITGLTVKDSLANTFFRAGTYPKVTWTSGSSEAGETYTVNVHKKSPESDEIVYSLKSTTERSFEWPQDLKFPGDSISQTEFYYVTVHSERNNKCGRCISEVATASFGFEKAAPKVIEEKTRFRHRLVEVSAYYSTVVGRDSVQCYCYCDGTRQPSGTYRKRTLYGTYTQELEQAKLNAFEELKDDIEIAVPAQFDALVSSMKRPRYFKAIYEIDEVKANGEVVRHLGDYQVTITRSKGKYIISKTSIRQITEEEKQRIIEQEGRKAKKGKPRRRN</sequence>
<protein>
    <submittedName>
        <fullName evidence="2">Uncharacterized protein</fullName>
    </submittedName>
</protein>
<reference evidence="3" key="1">
    <citation type="submission" date="2018-02" db="EMBL/GenBank/DDBJ databases">
        <title>Genome sequencing of Solimonas sp. HR-BB.</title>
        <authorList>
            <person name="Lee Y."/>
            <person name="Jeon C.O."/>
        </authorList>
    </citation>
    <scope>NUCLEOTIDE SEQUENCE [LARGE SCALE GENOMIC DNA]</scope>
    <source>
        <strain evidence="3">HR-U</strain>
    </source>
</reference>
<feature type="chain" id="PRO_5015639885" evidence="1">
    <location>
        <begin position="29"/>
        <end position="603"/>
    </location>
</feature>
<feature type="signal peptide" evidence="1">
    <location>
        <begin position="1"/>
        <end position="28"/>
    </location>
</feature>
<evidence type="ECO:0000313" key="3">
    <source>
        <dbReference type="Proteomes" id="UP000239590"/>
    </source>
</evidence>
<evidence type="ECO:0000313" key="2">
    <source>
        <dbReference type="EMBL" id="PQA60439.1"/>
    </source>
</evidence>
<gene>
    <name evidence="2" type="ORF">C5O19_12715</name>
</gene>
<dbReference type="OrthoDB" id="912498at2"/>
<dbReference type="RefSeq" id="WP_104712736.1">
    <property type="nucleotide sequence ID" value="NZ_PTRA01000001.1"/>
</dbReference>
<organism evidence="2 3">
    <name type="scientific">Siphonobacter curvatus</name>
    <dbReference type="NCBI Taxonomy" id="2094562"/>
    <lineage>
        <taxon>Bacteria</taxon>
        <taxon>Pseudomonadati</taxon>
        <taxon>Bacteroidota</taxon>
        <taxon>Cytophagia</taxon>
        <taxon>Cytophagales</taxon>
        <taxon>Cytophagaceae</taxon>
        <taxon>Siphonobacter</taxon>
    </lineage>
</organism>
<keyword evidence="1" id="KW-0732">Signal</keyword>
<dbReference type="EMBL" id="PTRA01000001">
    <property type="protein sequence ID" value="PQA60439.1"/>
    <property type="molecule type" value="Genomic_DNA"/>
</dbReference>
<comment type="caution">
    <text evidence="2">The sequence shown here is derived from an EMBL/GenBank/DDBJ whole genome shotgun (WGS) entry which is preliminary data.</text>
</comment>
<proteinExistence type="predicted"/>
<accession>A0A2S7IRY8</accession>
<evidence type="ECO:0000256" key="1">
    <source>
        <dbReference type="SAM" id="SignalP"/>
    </source>
</evidence>
<dbReference type="Proteomes" id="UP000239590">
    <property type="component" value="Unassembled WGS sequence"/>
</dbReference>
<dbReference type="AlphaFoldDB" id="A0A2S7IRY8"/>
<keyword evidence="3" id="KW-1185">Reference proteome</keyword>
<name>A0A2S7IRY8_9BACT</name>